<organism evidence="2 3">
    <name type="scientific">Hibiscus sabdariffa</name>
    <name type="common">roselle</name>
    <dbReference type="NCBI Taxonomy" id="183260"/>
    <lineage>
        <taxon>Eukaryota</taxon>
        <taxon>Viridiplantae</taxon>
        <taxon>Streptophyta</taxon>
        <taxon>Embryophyta</taxon>
        <taxon>Tracheophyta</taxon>
        <taxon>Spermatophyta</taxon>
        <taxon>Magnoliopsida</taxon>
        <taxon>eudicotyledons</taxon>
        <taxon>Gunneridae</taxon>
        <taxon>Pentapetalae</taxon>
        <taxon>rosids</taxon>
        <taxon>malvids</taxon>
        <taxon>Malvales</taxon>
        <taxon>Malvaceae</taxon>
        <taxon>Malvoideae</taxon>
        <taxon>Hibiscus</taxon>
    </lineage>
</organism>
<name>A0ABR2RQX5_9ROSI</name>
<protein>
    <submittedName>
        <fullName evidence="2">Uncharacterized protein</fullName>
    </submittedName>
</protein>
<sequence length="104" mass="11919">MNFPVSAPRKRPRDVLFDSFSVSRNNKFSSVSSIVVDYDVVSQIQQQHRQEIDLLIAQHIERVRLEIKERKKRQLRASGQIKSGHEATAPPGLATTVKKSMLYE</sequence>
<reference evidence="2 3" key="1">
    <citation type="journal article" date="2024" name="G3 (Bethesda)">
        <title>Genome assembly of Hibiscus sabdariffa L. provides insights into metabolisms of medicinal natural products.</title>
        <authorList>
            <person name="Kim T."/>
        </authorList>
    </citation>
    <scope>NUCLEOTIDE SEQUENCE [LARGE SCALE GENOMIC DNA]</scope>
    <source>
        <strain evidence="2">TK-2024</strain>
        <tissue evidence="2">Old leaves</tissue>
    </source>
</reference>
<dbReference type="Proteomes" id="UP001396334">
    <property type="component" value="Unassembled WGS sequence"/>
</dbReference>
<evidence type="ECO:0000313" key="2">
    <source>
        <dbReference type="EMBL" id="KAK9015254.1"/>
    </source>
</evidence>
<feature type="region of interest" description="Disordered" evidence="1">
    <location>
        <begin position="72"/>
        <end position="104"/>
    </location>
</feature>
<dbReference type="EMBL" id="JBBPBN010000021">
    <property type="protein sequence ID" value="KAK9015254.1"/>
    <property type="molecule type" value="Genomic_DNA"/>
</dbReference>
<comment type="caution">
    <text evidence="2">The sequence shown here is derived from an EMBL/GenBank/DDBJ whole genome shotgun (WGS) entry which is preliminary data.</text>
</comment>
<gene>
    <name evidence="2" type="ORF">V6N11_006370</name>
</gene>
<evidence type="ECO:0000256" key="1">
    <source>
        <dbReference type="SAM" id="MobiDB-lite"/>
    </source>
</evidence>
<accession>A0ABR2RQX5</accession>
<keyword evidence="3" id="KW-1185">Reference proteome</keyword>
<evidence type="ECO:0000313" key="3">
    <source>
        <dbReference type="Proteomes" id="UP001396334"/>
    </source>
</evidence>
<proteinExistence type="predicted"/>